<keyword evidence="2" id="KW-1185">Reference proteome</keyword>
<dbReference type="EMBL" id="JBBPCN010000001">
    <property type="protein sequence ID" value="MEK8070715.1"/>
    <property type="molecule type" value="Genomic_DNA"/>
</dbReference>
<gene>
    <name evidence="1" type="ORF">AABD04_07635</name>
</gene>
<evidence type="ECO:0000313" key="2">
    <source>
        <dbReference type="Proteomes" id="UP001456513"/>
    </source>
</evidence>
<organism evidence="1 2">
    <name type="scientific">Rhodococcus navarretei</name>
    <dbReference type="NCBI Taxonomy" id="3128981"/>
    <lineage>
        <taxon>Bacteria</taxon>
        <taxon>Bacillati</taxon>
        <taxon>Actinomycetota</taxon>
        <taxon>Actinomycetes</taxon>
        <taxon>Mycobacteriales</taxon>
        <taxon>Nocardiaceae</taxon>
        <taxon>Rhodococcus</taxon>
    </lineage>
</organism>
<sequence>MTVADNAVDRPVVDVVIDAIGADTDLFDEVKYYVLAALEGPTAQ</sequence>
<accession>A0ABU9CTI0</accession>
<reference evidence="1 2" key="1">
    <citation type="submission" date="2024-03" db="EMBL/GenBank/DDBJ databases">
        <title>Rhodococcus navarretei sp. nov. and Pseudarthrobacter quantumdoti sp. nov., two new species with the ability to biosynthesize Quantum Dots isolated from soil samples at Union Glacier, Antarctica.</title>
        <authorList>
            <person name="Vargas M."/>
        </authorList>
    </citation>
    <scope>NUCLEOTIDE SEQUENCE [LARGE SCALE GENOMIC DNA]</scope>
    <source>
        <strain evidence="1 2">EXRC-4A-4</strain>
    </source>
</reference>
<name>A0ABU9CTI0_9NOCA</name>
<dbReference type="Proteomes" id="UP001456513">
    <property type="component" value="Unassembled WGS sequence"/>
</dbReference>
<dbReference type="RefSeq" id="WP_341440736.1">
    <property type="nucleotide sequence ID" value="NZ_JBBPCN010000001.1"/>
</dbReference>
<evidence type="ECO:0000313" key="1">
    <source>
        <dbReference type="EMBL" id="MEK8070715.1"/>
    </source>
</evidence>
<comment type="caution">
    <text evidence="1">The sequence shown here is derived from an EMBL/GenBank/DDBJ whole genome shotgun (WGS) entry which is preliminary data.</text>
</comment>
<protein>
    <submittedName>
        <fullName evidence="1">Uncharacterized protein</fullName>
    </submittedName>
</protein>
<proteinExistence type="predicted"/>